<dbReference type="InterPro" id="IPR019676">
    <property type="entry name" value="DUF2529"/>
</dbReference>
<sequence length="174" mass="19014">MLKIFATQLQGIFKKIEEKEEENLEDGARLLSQAIIGDGTVYIHGFDELKAVELTALEGPEVFPKALPLYNDGVLADVTSLDRVLLITRTSADTSAVELAKVLSEKGISVVAVSNKGDDGRLPSIVDVHIDSYVTKGLIPDETGNRYGVPTTIGALYAYYGLYFTVKEFLEENE</sequence>
<dbReference type="Proteomes" id="UP001518925">
    <property type="component" value="Unassembled WGS sequence"/>
</dbReference>
<keyword evidence="3" id="KW-1185">Reference proteome</keyword>
<reference evidence="2 3" key="1">
    <citation type="submission" date="2021-02" db="EMBL/GenBank/DDBJ databases">
        <title>Bacillus sp. RD4P76, an endophyte from a halophyte.</title>
        <authorList>
            <person name="Sun J.-Q."/>
        </authorList>
    </citation>
    <scope>NUCLEOTIDE SEQUENCE [LARGE SCALE GENOMIC DNA]</scope>
    <source>
        <strain evidence="2 3">RD4P76</strain>
    </source>
</reference>
<organism evidence="2 3">
    <name type="scientific">Bacillus suaedaesalsae</name>
    <dbReference type="NCBI Taxonomy" id="2810349"/>
    <lineage>
        <taxon>Bacteria</taxon>
        <taxon>Bacillati</taxon>
        <taxon>Bacillota</taxon>
        <taxon>Bacilli</taxon>
        <taxon>Bacillales</taxon>
        <taxon>Bacillaceae</taxon>
        <taxon>Bacillus</taxon>
    </lineage>
</organism>
<feature type="domain" description="DUF2529" evidence="1">
    <location>
        <begin position="1"/>
        <end position="170"/>
    </location>
</feature>
<comment type="caution">
    <text evidence="2">The sequence shown here is derived from an EMBL/GenBank/DDBJ whole genome shotgun (WGS) entry which is preliminary data.</text>
</comment>
<name>A0ABS2DE81_9BACI</name>
<evidence type="ECO:0000313" key="3">
    <source>
        <dbReference type="Proteomes" id="UP001518925"/>
    </source>
</evidence>
<dbReference type="SUPFAM" id="SSF53697">
    <property type="entry name" value="SIS domain"/>
    <property type="match status" value="1"/>
</dbReference>
<dbReference type="Pfam" id="PF10740">
    <property type="entry name" value="DUF2529"/>
    <property type="match status" value="1"/>
</dbReference>
<gene>
    <name evidence="2" type="ORF">JR050_03655</name>
</gene>
<accession>A0ABS2DE81</accession>
<dbReference type="Gene3D" id="3.40.50.10490">
    <property type="entry name" value="Glucose-6-phosphate isomerase like protein, domain 1"/>
    <property type="match status" value="1"/>
</dbReference>
<protein>
    <submittedName>
        <fullName evidence="2">DUF2529 domain-containing protein</fullName>
    </submittedName>
</protein>
<evidence type="ECO:0000313" key="2">
    <source>
        <dbReference type="EMBL" id="MBM6616776.1"/>
    </source>
</evidence>
<dbReference type="RefSeq" id="WP_204202158.1">
    <property type="nucleotide sequence ID" value="NZ_JAFELM010000016.1"/>
</dbReference>
<proteinExistence type="predicted"/>
<evidence type="ECO:0000259" key="1">
    <source>
        <dbReference type="Pfam" id="PF10740"/>
    </source>
</evidence>
<dbReference type="EMBL" id="JAFELM010000016">
    <property type="protein sequence ID" value="MBM6616776.1"/>
    <property type="molecule type" value="Genomic_DNA"/>
</dbReference>
<dbReference type="InterPro" id="IPR046348">
    <property type="entry name" value="SIS_dom_sf"/>
</dbReference>